<evidence type="ECO:0000313" key="2">
    <source>
        <dbReference type="EMBL" id="KZS43455.1"/>
    </source>
</evidence>
<dbReference type="RefSeq" id="WP_036637145.1">
    <property type="nucleotide sequence ID" value="NZ_CBCSBX010000001.1"/>
</dbReference>
<proteinExistence type="predicted"/>
<dbReference type="GeneID" id="97555056"/>
<evidence type="ECO:0000313" key="3">
    <source>
        <dbReference type="Proteomes" id="UP000076796"/>
    </source>
</evidence>
<dbReference type="PANTHER" id="PTHR21666">
    <property type="entry name" value="PEPTIDASE-RELATED"/>
    <property type="match status" value="1"/>
</dbReference>
<dbReference type="OrthoDB" id="9809488at2"/>
<accession>A0A163DVH1</accession>
<dbReference type="InterPro" id="IPR011055">
    <property type="entry name" value="Dup_hybrid_motif"/>
</dbReference>
<feature type="domain" description="M23ase beta-sheet core" evidence="1">
    <location>
        <begin position="162"/>
        <end position="252"/>
    </location>
</feature>
<dbReference type="EMBL" id="LWMH01000002">
    <property type="protein sequence ID" value="KZS43455.1"/>
    <property type="molecule type" value="Genomic_DNA"/>
</dbReference>
<dbReference type="STRING" id="59843.A3958_24085"/>
<dbReference type="Pfam" id="PF01551">
    <property type="entry name" value="Peptidase_M23"/>
    <property type="match status" value="1"/>
</dbReference>
<dbReference type="CDD" id="cd12797">
    <property type="entry name" value="M23_peptidase"/>
    <property type="match status" value="1"/>
</dbReference>
<keyword evidence="3" id="KW-1185">Reference proteome</keyword>
<evidence type="ECO:0000259" key="1">
    <source>
        <dbReference type="Pfam" id="PF01551"/>
    </source>
</evidence>
<dbReference type="InterPro" id="IPR016047">
    <property type="entry name" value="M23ase_b-sheet_dom"/>
</dbReference>
<name>A0A163DVH1_9BACL</name>
<dbReference type="PANTHER" id="PTHR21666:SF270">
    <property type="entry name" value="MUREIN HYDROLASE ACTIVATOR ENVC"/>
    <property type="match status" value="1"/>
</dbReference>
<dbReference type="GO" id="GO:0004222">
    <property type="term" value="F:metalloendopeptidase activity"/>
    <property type="evidence" value="ECO:0007669"/>
    <property type="project" value="TreeGrafter"/>
</dbReference>
<protein>
    <submittedName>
        <fullName evidence="2">Peptidase M23</fullName>
    </submittedName>
</protein>
<dbReference type="InterPro" id="IPR050570">
    <property type="entry name" value="Cell_wall_metabolism_enzyme"/>
</dbReference>
<reference evidence="2" key="1">
    <citation type="journal article" date="2016" name="Genome Announc.">
        <title>Draft genomes of two strains of Paenibacillus glucanolyticus with capability to degrade lignocellulose.</title>
        <authorList>
            <person name="Mathews S.L."/>
            <person name="Pawlak J."/>
            <person name="Grunden A.M."/>
        </authorList>
    </citation>
    <scope>NUCLEOTIDE SEQUENCE [LARGE SCALE GENOMIC DNA]</scope>
    <source>
        <strain evidence="2">SLM1</strain>
    </source>
</reference>
<dbReference type="KEGG" id="pglu:A3958_24085"/>
<dbReference type="AlphaFoldDB" id="A0A163DVH1"/>
<dbReference type="SUPFAM" id="SSF51261">
    <property type="entry name" value="Duplicated hybrid motif"/>
    <property type="match status" value="1"/>
</dbReference>
<dbReference type="Proteomes" id="UP000076796">
    <property type="component" value="Unassembled WGS sequence"/>
</dbReference>
<comment type="caution">
    <text evidence="2">The sequence shown here is derived from an EMBL/GenBank/DDBJ whole genome shotgun (WGS) entry which is preliminary data.</text>
</comment>
<sequence>MVDAPKLMLDGEHRVLYELFEEELRALVTVEQFEAMSKEYTAGVSAFHLVLDNTMNKLRMIHWMDDSGTKGIQAMIDEAGMIVGFMLSPLERFSESDSRYSATTFKLPFKGKWYVFWGGEHVMDNYHYVEASQRYAIDVVRTEEGMTYHGDPDLNESYFAFGEEILAGASGKVIAIENNIADNVPVGVVNETEPAGNYVIIDHGSHEYSLYAHLKLGSVCVLEGTDVESGDRIGLCGNSGNSSEAHLHFQVSDHPDLFRDGTKSLNINWLGDVKVRKGEIVDGGK</sequence>
<dbReference type="Gene3D" id="2.70.70.10">
    <property type="entry name" value="Glucose Permease (Domain IIA)"/>
    <property type="match status" value="1"/>
</dbReference>
<organism evidence="2 3">
    <name type="scientific">Paenibacillus glucanolyticus</name>
    <dbReference type="NCBI Taxonomy" id="59843"/>
    <lineage>
        <taxon>Bacteria</taxon>
        <taxon>Bacillati</taxon>
        <taxon>Bacillota</taxon>
        <taxon>Bacilli</taxon>
        <taxon>Bacillales</taxon>
        <taxon>Paenibacillaceae</taxon>
        <taxon>Paenibacillus</taxon>
    </lineage>
</organism>
<gene>
    <name evidence="2" type="ORF">AWU65_25465</name>
</gene>